<comment type="caution">
    <text evidence="1">The sequence shown here is derived from an EMBL/GenBank/DDBJ whole genome shotgun (WGS) entry which is preliminary data.</text>
</comment>
<protein>
    <submittedName>
        <fullName evidence="1">Uncharacterized protein</fullName>
    </submittedName>
</protein>
<evidence type="ECO:0000313" key="1">
    <source>
        <dbReference type="EMBL" id="MDQ0440298.1"/>
    </source>
</evidence>
<organism evidence="1 2">
    <name type="scientific">Kaistia dalseonensis</name>
    <dbReference type="NCBI Taxonomy" id="410840"/>
    <lineage>
        <taxon>Bacteria</taxon>
        <taxon>Pseudomonadati</taxon>
        <taxon>Pseudomonadota</taxon>
        <taxon>Alphaproteobacteria</taxon>
        <taxon>Hyphomicrobiales</taxon>
        <taxon>Kaistiaceae</taxon>
        <taxon>Kaistia</taxon>
    </lineage>
</organism>
<sequence>MSARIAIAYGTHMPSRQKASDLIERYFHIVPETERMRDLAGPNDTLQILLEWSWWKQLIVSGAAIYVSAIVAEAGKDSWVGIKGLLTKRKSDKKKTPPLEDPIQELSTIAREAQGAGNSVILGLPLASQTPKRNIGIELSGFAPDEVFKAAATLALIGESLASTVDELVAQNYSVYAVEGNSDRSCRIRLNEDGSSAVAFRVHPTDFRSSYTLTVIYDSSGKEVERLQSPMKSTF</sequence>
<dbReference type="RefSeq" id="WP_266351156.1">
    <property type="nucleotide sequence ID" value="NZ_JAPKNG010000007.1"/>
</dbReference>
<keyword evidence="2" id="KW-1185">Reference proteome</keyword>
<evidence type="ECO:0000313" key="2">
    <source>
        <dbReference type="Proteomes" id="UP001241603"/>
    </source>
</evidence>
<name>A0ABU0HDA0_9HYPH</name>
<accession>A0ABU0HDA0</accession>
<gene>
    <name evidence="1" type="ORF">QO014_004711</name>
</gene>
<dbReference type="Proteomes" id="UP001241603">
    <property type="component" value="Unassembled WGS sequence"/>
</dbReference>
<proteinExistence type="predicted"/>
<reference evidence="1 2" key="1">
    <citation type="submission" date="2023-07" db="EMBL/GenBank/DDBJ databases">
        <title>Genomic Encyclopedia of Type Strains, Phase IV (KMG-IV): sequencing the most valuable type-strain genomes for metagenomic binning, comparative biology and taxonomic classification.</title>
        <authorList>
            <person name="Goeker M."/>
        </authorList>
    </citation>
    <scope>NUCLEOTIDE SEQUENCE [LARGE SCALE GENOMIC DNA]</scope>
    <source>
        <strain evidence="1 2">B6-8</strain>
    </source>
</reference>
<dbReference type="EMBL" id="JAUSVO010000007">
    <property type="protein sequence ID" value="MDQ0440298.1"/>
    <property type="molecule type" value="Genomic_DNA"/>
</dbReference>